<gene>
    <name evidence="2" type="ORF">BCV30_11920</name>
</gene>
<dbReference type="NCBIfam" id="TIGR00697">
    <property type="entry name" value="queuosine precursor transporter"/>
    <property type="match status" value="1"/>
</dbReference>
<sequence length="294" mass="33074">MFNKKYKLIGFNDASEIMASVMVRGTGKVMNMPAKELISSEVADDLNRNELIEVCKKAYSKSSFEGAYELEDRHESYWMNYSFLVLCLCSLFTLSNITGIKPVEIFNTGLIVPAAILLYPISFIFVDILNEYFGLKLARKAIRQSTLVNAGILALLYLSTTIPSIGPWQAMDEQYTSLVTNMTSVFLASLSAYFISENINAYVLNKIKIATQSRWLAIRVIASTSIASVVDSALFISIAFFNVLPNDVLLVMFFSQVTIKILYALFSVAPIYFSRKLFSRLINVKELNNNDNLR</sequence>
<keyword evidence="2" id="KW-0808">Transferase</keyword>
<evidence type="ECO:0000313" key="3">
    <source>
        <dbReference type="Proteomes" id="UP000235778"/>
    </source>
</evidence>
<organism evidence="2 3">
    <name type="scientific">Vibrio lentus</name>
    <dbReference type="NCBI Taxonomy" id="136468"/>
    <lineage>
        <taxon>Bacteria</taxon>
        <taxon>Pseudomonadati</taxon>
        <taxon>Pseudomonadota</taxon>
        <taxon>Gammaproteobacteria</taxon>
        <taxon>Vibrionales</taxon>
        <taxon>Vibrionaceae</taxon>
        <taxon>Vibrio</taxon>
    </lineage>
</organism>
<keyword evidence="1" id="KW-0472">Membrane</keyword>
<comment type="similarity">
    <text evidence="1">Belongs to the vitamin uptake transporter (VUT/ECF) (TC 2.A.88) family. Q precursor transporter subfamily.</text>
</comment>
<feature type="transmembrane region" description="Helical" evidence="1">
    <location>
        <begin position="178"/>
        <end position="195"/>
    </location>
</feature>
<dbReference type="RefSeq" id="WP_017106368.1">
    <property type="nucleotide sequence ID" value="NZ_MAKA01000035.1"/>
</dbReference>
<comment type="caution">
    <text evidence="2">The sequence shown here is derived from an EMBL/GenBank/DDBJ whole genome shotgun (WGS) entry which is preliminary data.</text>
</comment>
<accession>A0A1B9QKQ4</accession>
<dbReference type="GO" id="GO:0005886">
    <property type="term" value="C:plasma membrane"/>
    <property type="evidence" value="ECO:0007669"/>
    <property type="project" value="UniProtKB-SubCell"/>
</dbReference>
<dbReference type="GO" id="GO:0022857">
    <property type="term" value="F:transmembrane transporter activity"/>
    <property type="evidence" value="ECO:0007669"/>
    <property type="project" value="UniProtKB-UniRule"/>
</dbReference>
<dbReference type="PANTHER" id="PTHR34300">
    <property type="entry name" value="QUEUOSINE PRECURSOR TRANSPORTER-RELATED"/>
    <property type="match status" value="1"/>
</dbReference>
<dbReference type="InterPro" id="IPR003744">
    <property type="entry name" value="YhhQ"/>
</dbReference>
<proteinExistence type="inferred from homology"/>
<feature type="transmembrane region" description="Helical" evidence="1">
    <location>
        <begin position="216"/>
        <end position="241"/>
    </location>
</feature>
<name>A0A1B9QKQ4_9VIBR</name>
<feature type="transmembrane region" description="Helical" evidence="1">
    <location>
        <begin position="147"/>
        <end position="166"/>
    </location>
</feature>
<dbReference type="EMBL" id="MCSI01000137">
    <property type="protein sequence ID" value="PME61223.1"/>
    <property type="molecule type" value="Genomic_DNA"/>
</dbReference>
<keyword evidence="1" id="KW-1003">Cell membrane</keyword>
<dbReference type="GO" id="GO:0008168">
    <property type="term" value="F:methyltransferase activity"/>
    <property type="evidence" value="ECO:0007669"/>
    <property type="project" value="UniProtKB-KW"/>
</dbReference>
<keyword evidence="1" id="KW-0813">Transport</keyword>
<keyword evidence="1" id="KW-1133">Transmembrane helix</keyword>
<feature type="transmembrane region" description="Helical" evidence="1">
    <location>
        <begin position="78"/>
        <end position="99"/>
    </location>
</feature>
<comment type="function">
    <text evidence="1">Involved in the import of queuosine (Q) precursors, required for Q precursor salvage.</text>
</comment>
<evidence type="ECO:0000313" key="2">
    <source>
        <dbReference type="EMBL" id="PME61223.1"/>
    </source>
</evidence>
<dbReference type="GO" id="GO:0032259">
    <property type="term" value="P:methylation"/>
    <property type="evidence" value="ECO:0007669"/>
    <property type="project" value="UniProtKB-KW"/>
</dbReference>
<keyword evidence="2" id="KW-0489">Methyltransferase</keyword>
<evidence type="ECO:0000256" key="1">
    <source>
        <dbReference type="HAMAP-Rule" id="MF_02088"/>
    </source>
</evidence>
<protein>
    <recommendedName>
        <fullName evidence="1">Probable queuosine precursor transporter</fullName>
        <shortName evidence="1">Q precursor transporter</shortName>
    </recommendedName>
</protein>
<dbReference type="Proteomes" id="UP000235778">
    <property type="component" value="Unassembled WGS sequence"/>
</dbReference>
<feature type="transmembrane region" description="Helical" evidence="1">
    <location>
        <begin position="105"/>
        <end position="126"/>
    </location>
</feature>
<dbReference type="Pfam" id="PF02592">
    <property type="entry name" value="Vut_1"/>
    <property type="match status" value="1"/>
</dbReference>
<dbReference type="HAMAP" id="MF_02088">
    <property type="entry name" value="Q_prec_transport"/>
    <property type="match status" value="1"/>
</dbReference>
<reference evidence="3" key="1">
    <citation type="submission" date="2016-07" db="EMBL/GenBank/DDBJ databases">
        <title>Nontailed viruses are major unrecognized killers of bacteria in the ocean.</title>
        <authorList>
            <person name="Kauffman K."/>
            <person name="Hussain F."/>
            <person name="Yang J."/>
            <person name="Arevalo P."/>
            <person name="Brown J."/>
            <person name="Cutler M."/>
            <person name="Kelly L."/>
            <person name="Polz M.F."/>
        </authorList>
    </citation>
    <scope>NUCLEOTIDE SEQUENCE [LARGE SCALE GENOMIC DNA]</scope>
    <source>
        <strain evidence="3">10N.286.55.C1</strain>
    </source>
</reference>
<keyword evidence="1" id="KW-0997">Cell inner membrane</keyword>
<dbReference type="AlphaFoldDB" id="A0A1B9QKQ4"/>
<comment type="subcellular location">
    <subcellularLocation>
        <location evidence="1">Cell inner membrane</location>
        <topology evidence="1">Multi-pass membrane protein</topology>
    </subcellularLocation>
</comment>
<keyword evidence="1" id="KW-0812">Transmembrane</keyword>
<dbReference type="PANTHER" id="PTHR34300:SF2">
    <property type="entry name" value="QUEUOSINE PRECURSOR TRANSPORTER-RELATED"/>
    <property type="match status" value="1"/>
</dbReference>
<feature type="transmembrane region" description="Helical" evidence="1">
    <location>
        <begin position="253"/>
        <end position="273"/>
    </location>
</feature>